<protein>
    <recommendedName>
        <fullName evidence="5 6">o-succinylbenzoate synthase</fullName>
        <ecNumber evidence="5 6">4.2.1.113</ecNumber>
    </recommendedName>
</protein>
<dbReference type="GO" id="GO:0046872">
    <property type="term" value="F:metal ion binding"/>
    <property type="evidence" value="ECO:0007669"/>
    <property type="project" value="UniProtKB-KW"/>
</dbReference>
<dbReference type="PANTHER" id="PTHR48073">
    <property type="entry name" value="O-SUCCINYLBENZOATE SYNTHASE-RELATED"/>
    <property type="match status" value="1"/>
</dbReference>
<dbReference type="SFLD" id="SFLDG00180">
    <property type="entry name" value="muconate_cycloisomerase"/>
    <property type="match status" value="1"/>
</dbReference>
<dbReference type="SUPFAM" id="SSF54826">
    <property type="entry name" value="Enolase N-terminal domain-like"/>
    <property type="match status" value="1"/>
</dbReference>
<keyword evidence="4" id="KW-0456">Lyase</keyword>
<evidence type="ECO:0000256" key="5">
    <source>
        <dbReference type="ARBA" id="ARBA00029491"/>
    </source>
</evidence>
<evidence type="ECO:0000256" key="4">
    <source>
        <dbReference type="ARBA" id="ARBA00023239"/>
    </source>
</evidence>
<dbReference type="SFLD" id="SFLDS00001">
    <property type="entry name" value="Enolase"/>
    <property type="match status" value="1"/>
</dbReference>
<sequence>MYIVDATFYDMNATFKQPIVTPKVRLESRKALIVELKMNNNESYFGECNAFETDWYAPTTIADVEADIRAWLEDVSGKSFYTYEEALTLANRLETTDARHTVVMAFYTMFHALEDITVDYGATVSGLTEERLLKLQETQPQRIKLKWTPNVLEDVQRLQNLAHQPEIALDANESLSEQDIATALKLKKQHILYIEEPFKTLKAEELDEINQAMPIAIDEKATDLDRIKALVRNHPIYVVVVKPFRLGGIDRAMEIIRWLSDHHIQTVIGGMYEYGLSRYFTALLAQYASLPSDITPSGYYFDTDCVPDSGRLEDGQLKFSKPVVDKQVLERAR</sequence>
<dbReference type="InterPro" id="IPR010197">
    <property type="entry name" value="OSBS/NAAAR"/>
</dbReference>
<dbReference type="InterPro" id="IPR029017">
    <property type="entry name" value="Enolase-like_N"/>
</dbReference>
<comment type="cofactor">
    <cofactor evidence="1">
        <name>a divalent metal cation</name>
        <dbReference type="ChEBI" id="CHEBI:60240"/>
    </cofactor>
</comment>
<dbReference type="EMBL" id="PPPX01000001">
    <property type="protein sequence ID" value="POA10284.1"/>
    <property type="molecule type" value="Genomic_DNA"/>
</dbReference>
<dbReference type="SFLD" id="SFLDF00009">
    <property type="entry name" value="o-succinylbenzoate_synthase"/>
    <property type="match status" value="1"/>
</dbReference>
<proteinExistence type="predicted"/>
<feature type="domain" description="Enolase C-terminal" evidence="7">
    <location>
        <begin position="138"/>
        <end position="318"/>
    </location>
</feature>
<evidence type="ECO:0000256" key="2">
    <source>
        <dbReference type="ARBA" id="ARBA00022723"/>
    </source>
</evidence>
<dbReference type="OrthoDB" id="9774531at2"/>
<dbReference type="PANTHER" id="PTHR48073:SF5">
    <property type="entry name" value="O-SUCCINYLBENZOATE SYNTHASE"/>
    <property type="match status" value="1"/>
</dbReference>
<dbReference type="InterPro" id="IPR029065">
    <property type="entry name" value="Enolase_C-like"/>
</dbReference>
<keyword evidence="2" id="KW-0479">Metal-binding</keyword>
<name>A0A2K4FG04_9STAP</name>
<keyword evidence="9" id="KW-1185">Reference proteome</keyword>
<evidence type="ECO:0000256" key="3">
    <source>
        <dbReference type="ARBA" id="ARBA00022842"/>
    </source>
</evidence>
<dbReference type="SUPFAM" id="SSF51604">
    <property type="entry name" value="Enolase C-terminal domain-like"/>
    <property type="match status" value="1"/>
</dbReference>
<dbReference type="NCBIfam" id="TIGR01928">
    <property type="entry name" value="menC_lowGC_arch"/>
    <property type="match status" value="1"/>
</dbReference>
<dbReference type="GO" id="GO:0043748">
    <property type="term" value="F:O-succinylbenzoate synthase activity"/>
    <property type="evidence" value="ECO:0007669"/>
    <property type="project" value="UniProtKB-EC"/>
</dbReference>
<dbReference type="AlphaFoldDB" id="A0A2K4FG04"/>
<accession>A0A2K4FG04</accession>
<evidence type="ECO:0000259" key="7">
    <source>
        <dbReference type="Pfam" id="PF13378"/>
    </source>
</evidence>
<gene>
    <name evidence="8" type="primary">menC</name>
    <name evidence="8" type="ORF">CD039_05895</name>
</gene>
<dbReference type="InterPro" id="IPR036849">
    <property type="entry name" value="Enolase-like_C_sf"/>
</dbReference>
<dbReference type="Gene3D" id="3.30.390.10">
    <property type="entry name" value="Enolase-like, N-terminal domain"/>
    <property type="match status" value="1"/>
</dbReference>
<dbReference type="Proteomes" id="UP000242712">
    <property type="component" value="Unassembled WGS sequence"/>
</dbReference>
<evidence type="ECO:0000313" key="9">
    <source>
        <dbReference type="Proteomes" id="UP000242712"/>
    </source>
</evidence>
<evidence type="ECO:0000256" key="6">
    <source>
        <dbReference type="NCBIfam" id="TIGR01928"/>
    </source>
</evidence>
<dbReference type="GO" id="GO:0009234">
    <property type="term" value="P:menaquinone biosynthetic process"/>
    <property type="evidence" value="ECO:0007669"/>
    <property type="project" value="UniProtKB-UniRule"/>
</dbReference>
<reference evidence="8 9" key="1">
    <citation type="submission" date="2017-08" db="EMBL/GenBank/DDBJ databases">
        <title>Draft genome sequences of 64 type strains of genus Staph aureus.</title>
        <authorList>
            <person name="Cole K."/>
            <person name="Golubchik T."/>
            <person name="Russell J."/>
            <person name="Foster D."/>
            <person name="Llewelyn M."/>
            <person name="Wilson D."/>
            <person name="Crook D."/>
            <person name="Paul J."/>
        </authorList>
    </citation>
    <scope>NUCLEOTIDE SEQUENCE [LARGE SCALE GENOMIC DNA]</scope>
    <source>
        <strain evidence="8 9">DSM 29875</strain>
    </source>
</reference>
<dbReference type="EC" id="4.2.1.113" evidence="5 6"/>
<evidence type="ECO:0000256" key="1">
    <source>
        <dbReference type="ARBA" id="ARBA00001968"/>
    </source>
</evidence>
<dbReference type="Gene3D" id="3.20.20.120">
    <property type="entry name" value="Enolase-like C-terminal domain"/>
    <property type="match status" value="1"/>
</dbReference>
<comment type="caution">
    <text evidence="8">The sequence shown here is derived from an EMBL/GenBank/DDBJ whole genome shotgun (WGS) entry which is preliminary data.</text>
</comment>
<dbReference type="Pfam" id="PF13378">
    <property type="entry name" value="MR_MLE_C"/>
    <property type="match status" value="1"/>
</dbReference>
<evidence type="ECO:0000313" key="8">
    <source>
        <dbReference type="EMBL" id="POA10284.1"/>
    </source>
</evidence>
<keyword evidence="3" id="KW-0460">Magnesium</keyword>
<organism evidence="8 9">
    <name type="scientific">Staphylococcus argensis</name>
    <dbReference type="NCBI Taxonomy" id="1607738"/>
    <lineage>
        <taxon>Bacteria</taxon>
        <taxon>Bacillati</taxon>
        <taxon>Bacillota</taxon>
        <taxon>Bacilli</taxon>
        <taxon>Bacillales</taxon>
        <taxon>Staphylococcaceae</taxon>
        <taxon>Staphylococcus</taxon>
    </lineage>
</organism>